<sequence length="294" mass="33504">MSITKQTVIESAIHYFSTKGYQATSIQDIADDCGIGKGSLYKFFSSKEELFIGILEYLHHQMFQNVERITGDPSLSKREKFEREIAYQIEFFISHKVIMSEIHSMAIHDKQKYADRFSELRSNTSQYYKDSLLRAYGPETEPFIWDLVAIYFGIIKEYVFLIIFNNQPLAIDELAAFVADRLDDIAAGMLSRGARPLLGESAFHVSGQPGSQYQEQAMLRRRTELLEALESLIQKLPVRISRRDELLEAAAGLRTELEGGQPKPVMVHALLLYLETEHALAGIVKQLANVIHLR</sequence>
<dbReference type="PROSITE" id="PS50977">
    <property type="entry name" value="HTH_TETR_2"/>
    <property type="match status" value="1"/>
</dbReference>
<evidence type="ECO:0000313" key="5">
    <source>
        <dbReference type="Proteomes" id="UP000032633"/>
    </source>
</evidence>
<dbReference type="SUPFAM" id="SSF46689">
    <property type="entry name" value="Homeodomain-like"/>
    <property type="match status" value="1"/>
</dbReference>
<dbReference type="PATRIC" id="fig|1126833.4.peg.169"/>
<keyword evidence="1 2" id="KW-0238">DNA-binding</keyword>
<gene>
    <name evidence="4" type="ORF">VN24_00720</name>
</gene>
<reference evidence="5" key="2">
    <citation type="submission" date="2015-03" db="EMBL/GenBank/DDBJ databases">
        <title>Genome sequence of Paenibacillus beijingensis strain DSM 24997T.</title>
        <authorList>
            <person name="Kwak Y."/>
            <person name="Shin J.-H."/>
        </authorList>
    </citation>
    <scope>NUCLEOTIDE SEQUENCE [LARGE SCALE GENOMIC DNA]</scope>
    <source>
        <strain evidence="5">DSM 24997</strain>
    </source>
</reference>
<organism evidence="4 5">
    <name type="scientific">Paenibacillus beijingensis</name>
    <dbReference type="NCBI Taxonomy" id="1126833"/>
    <lineage>
        <taxon>Bacteria</taxon>
        <taxon>Bacillati</taxon>
        <taxon>Bacillota</taxon>
        <taxon>Bacilli</taxon>
        <taxon>Bacillales</taxon>
        <taxon>Paenibacillaceae</taxon>
        <taxon>Paenibacillus</taxon>
    </lineage>
</organism>
<dbReference type="KEGG" id="pbj:VN24_00720"/>
<dbReference type="InterPro" id="IPR023772">
    <property type="entry name" value="DNA-bd_HTH_TetR-type_CS"/>
</dbReference>
<dbReference type="GO" id="GO:0003677">
    <property type="term" value="F:DNA binding"/>
    <property type="evidence" value="ECO:0007669"/>
    <property type="project" value="UniProtKB-UniRule"/>
</dbReference>
<accession>A0A0D5NE30</accession>
<dbReference type="Pfam" id="PF00440">
    <property type="entry name" value="TetR_N"/>
    <property type="match status" value="1"/>
</dbReference>
<dbReference type="AlphaFoldDB" id="A0A0D5NE30"/>
<dbReference type="InterPro" id="IPR009057">
    <property type="entry name" value="Homeodomain-like_sf"/>
</dbReference>
<dbReference type="STRING" id="1126833.VN24_00720"/>
<dbReference type="RefSeq" id="WP_045668855.1">
    <property type="nucleotide sequence ID" value="NZ_CP011058.1"/>
</dbReference>
<name>A0A0D5NE30_9BACL</name>
<keyword evidence="5" id="KW-1185">Reference proteome</keyword>
<evidence type="ECO:0000259" key="3">
    <source>
        <dbReference type="PROSITE" id="PS50977"/>
    </source>
</evidence>
<dbReference type="OrthoDB" id="9812993at2"/>
<dbReference type="InterPro" id="IPR001647">
    <property type="entry name" value="HTH_TetR"/>
</dbReference>
<evidence type="ECO:0000313" key="4">
    <source>
        <dbReference type="EMBL" id="AJY73420.1"/>
    </source>
</evidence>
<dbReference type="HOGENOM" id="CLU_063824_1_1_9"/>
<feature type="domain" description="HTH tetR-type" evidence="3">
    <location>
        <begin position="2"/>
        <end position="62"/>
    </location>
</feature>
<dbReference type="PANTHER" id="PTHR43479">
    <property type="entry name" value="ACREF/ENVCD OPERON REPRESSOR-RELATED"/>
    <property type="match status" value="1"/>
</dbReference>
<proteinExistence type="predicted"/>
<evidence type="ECO:0000256" key="1">
    <source>
        <dbReference type="ARBA" id="ARBA00023125"/>
    </source>
</evidence>
<dbReference type="EMBL" id="CP011058">
    <property type="protein sequence ID" value="AJY73420.1"/>
    <property type="molecule type" value="Genomic_DNA"/>
</dbReference>
<dbReference type="PRINTS" id="PR00455">
    <property type="entry name" value="HTHTETR"/>
</dbReference>
<dbReference type="PROSITE" id="PS01081">
    <property type="entry name" value="HTH_TETR_1"/>
    <property type="match status" value="1"/>
</dbReference>
<dbReference type="Gene3D" id="1.10.357.10">
    <property type="entry name" value="Tetracycline Repressor, domain 2"/>
    <property type="match status" value="1"/>
</dbReference>
<evidence type="ECO:0000256" key="2">
    <source>
        <dbReference type="PROSITE-ProRule" id="PRU00335"/>
    </source>
</evidence>
<reference evidence="4 5" key="1">
    <citation type="journal article" date="2015" name="J. Biotechnol.">
        <title>Complete genome sequence of Paenibacillus beijingensis 7188(T) (=DSM 24997(T)), a novel rhizobacterium from jujube garden soil.</title>
        <authorList>
            <person name="Kwak Y."/>
            <person name="Shin J.H."/>
        </authorList>
    </citation>
    <scope>NUCLEOTIDE SEQUENCE [LARGE SCALE GENOMIC DNA]</scope>
    <source>
        <strain evidence="4 5">DSM 24997</strain>
    </source>
</reference>
<dbReference type="PANTHER" id="PTHR43479:SF22">
    <property type="entry name" value="TRANSCRIPTIONAL REGULATOR, TETR FAMILY"/>
    <property type="match status" value="1"/>
</dbReference>
<protein>
    <recommendedName>
        <fullName evidence="3">HTH tetR-type domain-containing protein</fullName>
    </recommendedName>
</protein>
<dbReference type="InterPro" id="IPR050624">
    <property type="entry name" value="HTH-type_Tx_Regulator"/>
</dbReference>
<feature type="DNA-binding region" description="H-T-H motif" evidence="2">
    <location>
        <begin position="25"/>
        <end position="44"/>
    </location>
</feature>
<dbReference type="Proteomes" id="UP000032633">
    <property type="component" value="Chromosome"/>
</dbReference>